<proteinExistence type="inferred from homology"/>
<feature type="domain" description="Lon proteolytic" evidence="4">
    <location>
        <begin position="546"/>
        <end position="741"/>
    </location>
</feature>
<dbReference type="InterPro" id="IPR027417">
    <property type="entry name" value="P-loop_NTPase"/>
</dbReference>
<dbReference type="InterPro" id="IPR041699">
    <property type="entry name" value="AAA_32"/>
</dbReference>
<evidence type="ECO:0000256" key="3">
    <source>
        <dbReference type="SAM" id="Coils"/>
    </source>
</evidence>
<name>A0A9J6P7D8_9CLOT</name>
<dbReference type="InterPro" id="IPR008269">
    <property type="entry name" value="Lon_proteolytic"/>
</dbReference>
<dbReference type="InterPro" id="IPR027065">
    <property type="entry name" value="Lon_Prtase"/>
</dbReference>
<dbReference type="EMBL" id="JAGSOJ010000007">
    <property type="protein sequence ID" value="MCM1992695.1"/>
    <property type="molecule type" value="Genomic_DNA"/>
</dbReference>
<evidence type="ECO:0000256" key="2">
    <source>
        <dbReference type="PROSITE-ProRule" id="PRU01122"/>
    </source>
</evidence>
<dbReference type="RefSeq" id="WP_250861868.1">
    <property type="nucleotide sequence ID" value="NZ_JAGSOJ010000007.1"/>
</dbReference>
<keyword evidence="1 2" id="KW-0645">Protease</keyword>
<dbReference type="GO" id="GO:0005524">
    <property type="term" value="F:ATP binding"/>
    <property type="evidence" value="ECO:0007669"/>
    <property type="project" value="InterPro"/>
</dbReference>
<evidence type="ECO:0000256" key="1">
    <source>
        <dbReference type="ARBA" id="ARBA00022670"/>
    </source>
</evidence>
<reference evidence="5" key="1">
    <citation type="journal article" date="2021" name="mSystems">
        <title>Bacteria and Archaea Synergistically Convert Glycine Betaine to Biogenic Methane in the Formosa Cold Seep of the South China Sea.</title>
        <authorList>
            <person name="Li L."/>
            <person name="Zhang W."/>
            <person name="Zhang S."/>
            <person name="Song L."/>
            <person name="Sun Q."/>
            <person name="Zhang H."/>
            <person name="Xiang H."/>
            <person name="Dong X."/>
        </authorList>
    </citation>
    <scope>NUCLEOTIDE SEQUENCE</scope>
    <source>
        <strain evidence="5">ZWT</strain>
    </source>
</reference>
<dbReference type="GO" id="GO:0030163">
    <property type="term" value="P:protein catabolic process"/>
    <property type="evidence" value="ECO:0007669"/>
    <property type="project" value="InterPro"/>
</dbReference>
<sequence>MFRELTRKDLIYDFRIEDVKVGGFEMKLPEYNRVYNKIDLFLDVKKRGFNLFLVDKYSPEKLHNIVEYISNKLSDKGKPDDLCMIIRNSNSSPETISLPGGYGKKFVEVIENIQEEVYELVFSYYNELFLEKRDQLLEEIEDSREDLLEDLINTAKEQDIEIRYTEDRFAFIPIKDEKAMTEEEYDKLPDEEQNVIVAKIQKFKKNTKEILYKIRDIEDDGIERARKIFEEFVTKGIQLNKDEYLEAVNNNEKIENLLMDILKEMIEELVEVFSNNYSDDEKKLTECIFKYKAKVLVDNSENDSPVVIFDEDPSIANLIGSIDYENINGAYVADLDNIKAGSLMKANQGVLIMRASSLLKHTNSYHYLKKMILTDKIDMNYNKGYLDLLSIGGFKPEPIKVDTKIILIGEDEYFDLLYTYDGEFKETFKIKSESDSVIEINDEVKMNLVSNLVTICKQEKLKPLTNKAIKEIAKFLSRKAGSKNKIYLDYMDITKLLTITNNKALNLDKHNIDDSDIREYVYSEELIEKYILESYKDKKTLMNCTGEVIGKINGLSVIDLGYHRFGRTLRITCTCYKGSGQIIDVQKESDLSGKVHIKSVNILKGFINQLIGGYNEIPVDFHLAFEQVYGVVEGDSASVGEAICMISSLSKIPIKQNIAVTGSINQYGEIQPIGGVNEKIEGFFKVCDMLDSSKEKGVLIPVSNRDDLVLSAKVEEAILKGHFKIYTMENIYDAIDVLMGNQEKTSANIIDELKKELRKYNNSKKK</sequence>
<comment type="similarity">
    <text evidence="2">Belongs to the peptidase S16 family.</text>
</comment>
<dbReference type="GO" id="GO:0004252">
    <property type="term" value="F:serine-type endopeptidase activity"/>
    <property type="evidence" value="ECO:0007669"/>
    <property type="project" value="UniProtKB-UniRule"/>
</dbReference>
<dbReference type="PANTHER" id="PTHR10046">
    <property type="entry name" value="ATP DEPENDENT LON PROTEASE FAMILY MEMBER"/>
    <property type="match status" value="1"/>
</dbReference>
<comment type="caution">
    <text evidence="5">The sequence shown here is derived from an EMBL/GenBank/DDBJ whole genome shotgun (WGS) entry which is preliminary data.</text>
</comment>
<accession>A0A9J6P7D8</accession>
<dbReference type="Gene3D" id="1.10.8.60">
    <property type="match status" value="1"/>
</dbReference>
<evidence type="ECO:0000313" key="6">
    <source>
        <dbReference type="Proteomes" id="UP001056429"/>
    </source>
</evidence>
<evidence type="ECO:0000259" key="4">
    <source>
        <dbReference type="PROSITE" id="PS51786"/>
    </source>
</evidence>
<keyword evidence="6" id="KW-1185">Reference proteome</keyword>
<dbReference type="Gene3D" id="3.30.230.10">
    <property type="match status" value="1"/>
</dbReference>
<feature type="active site" evidence="2">
    <location>
        <position position="636"/>
    </location>
</feature>
<evidence type="ECO:0000313" key="5">
    <source>
        <dbReference type="EMBL" id="MCM1992695.1"/>
    </source>
</evidence>
<dbReference type="Gene3D" id="3.40.50.300">
    <property type="entry name" value="P-loop containing nucleotide triphosphate hydrolases"/>
    <property type="match status" value="1"/>
</dbReference>
<dbReference type="SUPFAM" id="SSF54211">
    <property type="entry name" value="Ribosomal protein S5 domain 2-like"/>
    <property type="match status" value="1"/>
</dbReference>
<reference evidence="5" key="2">
    <citation type="submission" date="2021-04" db="EMBL/GenBank/DDBJ databases">
        <authorList>
            <person name="Dong X."/>
        </authorList>
    </citation>
    <scope>NUCLEOTIDE SEQUENCE</scope>
    <source>
        <strain evidence="5">ZWT</strain>
    </source>
</reference>
<gene>
    <name evidence="5" type="ORF">KDK92_23510</name>
</gene>
<protein>
    <recommendedName>
        <fullName evidence="2">endopeptidase La</fullName>
        <ecNumber evidence="2">3.4.21.53</ecNumber>
    </recommendedName>
</protein>
<keyword evidence="2" id="KW-0378">Hydrolase</keyword>
<organism evidence="5 6">
    <name type="scientific">Oceanirhabdus seepicola</name>
    <dbReference type="NCBI Taxonomy" id="2828781"/>
    <lineage>
        <taxon>Bacteria</taxon>
        <taxon>Bacillati</taxon>
        <taxon>Bacillota</taxon>
        <taxon>Clostridia</taxon>
        <taxon>Eubacteriales</taxon>
        <taxon>Clostridiaceae</taxon>
        <taxon>Oceanirhabdus</taxon>
    </lineage>
</organism>
<feature type="coiled-coil region" evidence="3">
    <location>
        <begin position="126"/>
        <end position="157"/>
    </location>
</feature>
<dbReference type="Pfam" id="PF05362">
    <property type="entry name" value="Lon_C"/>
    <property type="match status" value="1"/>
</dbReference>
<dbReference type="Proteomes" id="UP001056429">
    <property type="component" value="Unassembled WGS sequence"/>
</dbReference>
<dbReference type="PROSITE" id="PS51786">
    <property type="entry name" value="LON_PROTEOLYTIC"/>
    <property type="match status" value="1"/>
</dbReference>
<dbReference type="EC" id="3.4.21.53" evidence="2"/>
<dbReference type="PRINTS" id="PR00830">
    <property type="entry name" value="ENDOLAPTASE"/>
</dbReference>
<keyword evidence="3" id="KW-0175">Coiled coil</keyword>
<dbReference type="InterPro" id="IPR014721">
    <property type="entry name" value="Ribsml_uS5_D2-typ_fold_subgr"/>
</dbReference>
<feature type="active site" evidence="2">
    <location>
        <position position="679"/>
    </location>
</feature>
<dbReference type="AlphaFoldDB" id="A0A9J6P7D8"/>
<dbReference type="Pfam" id="PF13654">
    <property type="entry name" value="AAA_32"/>
    <property type="match status" value="1"/>
</dbReference>
<dbReference type="InterPro" id="IPR020568">
    <property type="entry name" value="Ribosomal_Su5_D2-typ_SF"/>
</dbReference>
<dbReference type="GO" id="GO:0006508">
    <property type="term" value="P:proteolysis"/>
    <property type="evidence" value="ECO:0007669"/>
    <property type="project" value="UniProtKB-KW"/>
</dbReference>
<comment type="catalytic activity">
    <reaction evidence="2">
        <text>Hydrolysis of proteins in presence of ATP.</text>
        <dbReference type="EC" id="3.4.21.53"/>
    </reaction>
</comment>
<keyword evidence="2" id="KW-0720">Serine protease</keyword>
<dbReference type="GO" id="GO:0004176">
    <property type="term" value="F:ATP-dependent peptidase activity"/>
    <property type="evidence" value="ECO:0007669"/>
    <property type="project" value="UniProtKB-UniRule"/>
</dbReference>